<organism evidence="1 2">
    <name type="scientific">Kingella oralis ATCC 51147</name>
    <dbReference type="NCBI Taxonomy" id="629741"/>
    <lineage>
        <taxon>Bacteria</taxon>
        <taxon>Pseudomonadati</taxon>
        <taxon>Pseudomonadota</taxon>
        <taxon>Betaproteobacteria</taxon>
        <taxon>Neisseriales</taxon>
        <taxon>Neisseriaceae</taxon>
        <taxon>Kingella</taxon>
    </lineage>
</organism>
<evidence type="ECO:0000313" key="1">
    <source>
        <dbReference type="EMBL" id="EEP68111.1"/>
    </source>
</evidence>
<reference evidence="1" key="1">
    <citation type="submission" date="2009-04" db="EMBL/GenBank/DDBJ databases">
        <authorList>
            <person name="Weinstock G."/>
            <person name="Sodergren E."/>
            <person name="Clifton S."/>
            <person name="Fulton L."/>
            <person name="Fulton B."/>
            <person name="Courtney L."/>
            <person name="Fronick C."/>
            <person name="Harrison M."/>
            <person name="Strong C."/>
            <person name="Farmer C."/>
            <person name="Delahaunty K."/>
            <person name="Markovic C."/>
            <person name="Hall O."/>
            <person name="Minx P."/>
            <person name="Tomlinson C."/>
            <person name="Mitreva M."/>
            <person name="Nelson J."/>
            <person name="Hou S."/>
            <person name="Wollam A."/>
            <person name="Pepin K.H."/>
            <person name="Johnson M."/>
            <person name="Bhonagiri V."/>
            <person name="Nash W.E."/>
            <person name="Warren W."/>
            <person name="Chinwalla A."/>
            <person name="Mardis E.R."/>
            <person name="Wilson R.K."/>
        </authorList>
    </citation>
    <scope>NUCLEOTIDE SEQUENCE [LARGE SCALE GENOMIC DNA]</scope>
    <source>
        <strain evidence="1">ATCC 51147</strain>
    </source>
</reference>
<dbReference type="EMBL" id="ACJW02000003">
    <property type="protein sequence ID" value="EEP68111.1"/>
    <property type="molecule type" value="Genomic_DNA"/>
</dbReference>
<dbReference type="HOGENOM" id="CLU_3252819_0_0_4"/>
<dbReference type="AlphaFoldDB" id="C4GJY9"/>
<protein>
    <submittedName>
        <fullName evidence="1">Uncharacterized protein</fullName>
    </submittedName>
</protein>
<accession>C4GJY9</accession>
<gene>
    <name evidence="1" type="ORF">GCWU000324_02363</name>
</gene>
<name>C4GJY9_9NEIS</name>
<comment type="caution">
    <text evidence="1">The sequence shown here is derived from an EMBL/GenBank/DDBJ whole genome shotgun (WGS) entry which is preliminary data.</text>
</comment>
<proteinExistence type="predicted"/>
<evidence type="ECO:0000313" key="2">
    <source>
        <dbReference type="Proteomes" id="UP000003009"/>
    </source>
</evidence>
<sequence>MIFRLPIALGSLKLHDGCRTAFQAVPSRVNKANRFISQRILL</sequence>
<dbReference type="Proteomes" id="UP000003009">
    <property type="component" value="Unassembled WGS sequence"/>
</dbReference>
<keyword evidence="2" id="KW-1185">Reference proteome</keyword>